<name>A0A1E4SG99_9ASCO</name>
<dbReference type="SUPFAM" id="SSF54928">
    <property type="entry name" value="RNA-binding domain, RBD"/>
    <property type="match status" value="1"/>
</dbReference>
<keyword evidence="5" id="KW-1185">Reference proteome</keyword>
<dbReference type="SMART" id="SM00360">
    <property type="entry name" value="RRM"/>
    <property type="match status" value="1"/>
</dbReference>
<dbReference type="Pfam" id="PF00076">
    <property type="entry name" value="RRM_1"/>
    <property type="match status" value="1"/>
</dbReference>
<dbReference type="STRING" id="984487.A0A1E4SG99"/>
<dbReference type="RefSeq" id="XP_020063660.1">
    <property type="nucleotide sequence ID" value="XM_020211001.1"/>
</dbReference>
<dbReference type="PANTHER" id="PTHR47640">
    <property type="entry name" value="TRNA SELENOCYSTEINE 1-ASSOCIATED PROTEIN 1-RELATED-RELATED"/>
    <property type="match status" value="1"/>
</dbReference>
<accession>A0A1E4SG99</accession>
<feature type="domain" description="RRM" evidence="3">
    <location>
        <begin position="73"/>
        <end position="151"/>
    </location>
</feature>
<dbReference type="InterPro" id="IPR035979">
    <property type="entry name" value="RBD_domain_sf"/>
</dbReference>
<dbReference type="InterPro" id="IPR050825">
    <property type="entry name" value="RBM42_RBP45_47-like"/>
</dbReference>
<gene>
    <name evidence="4" type="ORF">CANTADRAFT_6904</name>
</gene>
<dbReference type="Proteomes" id="UP000094285">
    <property type="component" value="Unassembled WGS sequence"/>
</dbReference>
<organism evidence="4 5">
    <name type="scientific">Suhomyces tanzawaensis NRRL Y-17324</name>
    <dbReference type="NCBI Taxonomy" id="984487"/>
    <lineage>
        <taxon>Eukaryota</taxon>
        <taxon>Fungi</taxon>
        <taxon>Dikarya</taxon>
        <taxon>Ascomycota</taxon>
        <taxon>Saccharomycotina</taxon>
        <taxon>Pichiomycetes</taxon>
        <taxon>Debaryomycetaceae</taxon>
        <taxon>Suhomyces</taxon>
    </lineage>
</organism>
<dbReference type="InterPro" id="IPR012677">
    <property type="entry name" value="Nucleotide-bd_a/b_plait_sf"/>
</dbReference>
<proteinExistence type="predicted"/>
<dbReference type="AlphaFoldDB" id="A0A1E4SG99"/>
<dbReference type="EMBL" id="KV453913">
    <property type="protein sequence ID" value="ODV78538.1"/>
    <property type="molecule type" value="Genomic_DNA"/>
</dbReference>
<dbReference type="OrthoDB" id="1749473at2759"/>
<dbReference type="InterPro" id="IPR000504">
    <property type="entry name" value="RRM_dom"/>
</dbReference>
<dbReference type="PANTHER" id="PTHR47640:SF11">
    <property type="entry name" value="RNA-BINDING PROTEIN 42"/>
    <property type="match status" value="1"/>
</dbReference>
<dbReference type="GeneID" id="30985137"/>
<evidence type="ECO:0000313" key="4">
    <source>
        <dbReference type="EMBL" id="ODV78538.1"/>
    </source>
</evidence>
<dbReference type="Gene3D" id="3.30.70.330">
    <property type="match status" value="1"/>
</dbReference>
<dbReference type="PROSITE" id="PS50102">
    <property type="entry name" value="RRM"/>
    <property type="match status" value="1"/>
</dbReference>
<dbReference type="GO" id="GO:0003729">
    <property type="term" value="F:mRNA binding"/>
    <property type="evidence" value="ECO:0007669"/>
    <property type="project" value="InterPro"/>
</dbReference>
<evidence type="ECO:0000259" key="3">
    <source>
        <dbReference type="PROSITE" id="PS50102"/>
    </source>
</evidence>
<sequence length="159" mass="17636">MNRVKKINTTKSSDRRLAGSRQAAQFLHSSFKPTTKIVPADKVPISSEKTVKRKGGGKTWEDSSLLEWDPAHFRLFVGNLGPDANDQLLAGAFGKYATMSKVKVPLDNKTGKNKGYGFVAFSSADDYFKAFKEMNGKYIGLHPVQLKRAETKIKAVKKK</sequence>
<keyword evidence="1 2" id="KW-0694">RNA-binding</keyword>
<reference evidence="5" key="1">
    <citation type="submission" date="2016-05" db="EMBL/GenBank/DDBJ databases">
        <title>Comparative genomics of biotechnologically important yeasts.</title>
        <authorList>
            <consortium name="DOE Joint Genome Institute"/>
            <person name="Riley R."/>
            <person name="Haridas S."/>
            <person name="Wolfe K.H."/>
            <person name="Lopes M.R."/>
            <person name="Hittinger C.T."/>
            <person name="Goker M."/>
            <person name="Salamov A."/>
            <person name="Wisecaver J."/>
            <person name="Long T.M."/>
            <person name="Aerts A.L."/>
            <person name="Barry K."/>
            <person name="Choi C."/>
            <person name="Clum A."/>
            <person name="Coughlan A.Y."/>
            <person name="Deshpande S."/>
            <person name="Douglass A.P."/>
            <person name="Hanson S.J."/>
            <person name="Klenk H.-P."/>
            <person name="Labutti K."/>
            <person name="Lapidus A."/>
            <person name="Lindquist E."/>
            <person name="Lipzen A."/>
            <person name="Meier-Kolthoff J.P."/>
            <person name="Ohm R.A."/>
            <person name="Otillar R.P."/>
            <person name="Pangilinan J."/>
            <person name="Peng Y."/>
            <person name="Rokas A."/>
            <person name="Rosa C.A."/>
            <person name="Scheuner C."/>
            <person name="Sibirny A.A."/>
            <person name="Slot J.C."/>
            <person name="Stielow J.B."/>
            <person name="Sun H."/>
            <person name="Kurtzman C.P."/>
            <person name="Blackwell M."/>
            <person name="Grigoriev I.V."/>
            <person name="Jeffries T.W."/>
        </authorList>
    </citation>
    <scope>NUCLEOTIDE SEQUENCE [LARGE SCALE GENOMIC DNA]</scope>
    <source>
        <strain evidence="5">NRRL Y-17324</strain>
    </source>
</reference>
<protein>
    <submittedName>
        <fullName evidence="4">RNA-binding domain-containing protein</fullName>
    </submittedName>
</protein>
<evidence type="ECO:0000256" key="1">
    <source>
        <dbReference type="ARBA" id="ARBA00022884"/>
    </source>
</evidence>
<evidence type="ECO:0000313" key="5">
    <source>
        <dbReference type="Proteomes" id="UP000094285"/>
    </source>
</evidence>
<evidence type="ECO:0000256" key="2">
    <source>
        <dbReference type="PROSITE-ProRule" id="PRU00176"/>
    </source>
</evidence>